<gene>
    <name evidence="1" type="ORF">GGR38_000360</name>
</gene>
<dbReference type="AlphaFoldDB" id="A0A7W6CBC9"/>
<organism evidence="1 2">
    <name type="scientific">Novosphingobium sediminicola</name>
    <dbReference type="NCBI Taxonomy" id="563162"/>
    <lineage>
        <taxon>Bacteria</taxon>
        <taxon>Pseudomonadati</taxon>
        <taxon>Pseudomonadota</taxon>
        <taxon>Alphaproteobacteria</taxon>
        <taxon>Sphingomonadales</taxon>
        <taxon>Sphingomonadaceae</taxon>
        <taxon>Novosphingobium</taxon>
    </lineage>
</organism>
<comment type="caution">
    <text evidence="1">The sequence shown here is derived from an EMBL/GenBank/DDBJ whole genome shotgun (WGS) entry which is preliminary data.</text>
</comment>
<protein>
    <submittedName>
        <fullName evidence="1">Uncharacterized protein</fullName>
    </submittedName>
</protein>
<accession>A0A7W6CBC9</accession>
<reference evidence="1 2" key="1">
    <citation type="submission" date="2020-08" db="EMBL/GenBank/DDBJ databases">
        <title>Genomic Encyclopedia of Type Strains, Phase IV (KMG-IV): sequencing the most valuable type-strain genomes for metagenomic binning, comparative biology and taxonomic classification.</title>
        <authorList>
            <person name="Goeker M."/>
        </authorList>
    </citation>
    <scope>NUCLEOTIDE SEQUENCE [LARGE SCALE GENOMIC DNA]</scope>
    <source>
        <strain evidence="1 2">DSM 27057</strain>
    </source>
</reference>
<proteinExistence type="predicted"/>
<name>A0A7W6CBC9_9SPHN</name>
<keyword evidence="2" id="KW-1185">Reference proteome</keyword>
<evidence type="ECO:0000313" key="2">
    <source>
        <dbReference type="Proteomes" id="UP000548867"/>
    </source>
</evidence>
<sequence>MSAFALTQCWFTRRHSPDHKPRERVDGAFYAHCNHCHRPIFSVDGATWHINGGFNIDTLGDAASFFLSVDDPAEGITIARIPINPAASEEDVDALIEQACKDYAIGEEGTTLILRDHRHHKGARRHRKDLRGIA</sequence>
<dbReference type="RefSeq" id="WP_183622071.1">
    <property type="nucleotide sequence ID" value="NZ_JACIDX010000001.1"/>
</dbReference>
<dbReference type="EMBL" id="JACIDX010000001">
    <property type="protein sequence ID" value="MBB3953448.1"/>
    <property type="molecule type" value="Genomic_DNA"/>
</dbReference>
<dbReference type="Proteomes" id="UP000548867">
    <property type="component" value="Unassembled WGS sequence"/>
</dbReference>
<evidence type="ECO:0000313" key="1">
    <source>
        <dbReference type="EMBL" id="MBB3953448.1"/>
    </source>
</evidence>